<gene>
    <name evidence="2" type="primary">T_3</name>
    <name evidence="2" type="ORF">g.86404</name>
</gene>
<protein>
    <submittedName>
        <fullName evidence="2">Transposable element P transposase</fullName>
    </submittedName>
</protein>
<accession>A0A2S2NAR7</accession>
<organism evidence="2">
    <name type="scientific">Schizaphis graminum</name>
    <name type="common">Green bug aphid</name>
    <dbReference type="NCBI Taxonomy" id="13262"/>
    <lineage>
        <taxon>Eukaryota</taxon>
        <taxon>Metazoa</taxon>
        <taxon>Ecdysozoa</taxon>
        <taxon>Arthropoda</taxon>
        <taxon>Hexapoda</taxon>
        <taxon>Insecta</taxon>
        <taxon>Pterygota</taxon>
        <taxon>Neoptera</taxon>
        <taxon>Paraneoptera</taxon>
        <taxon>Hemiptera</taxon>
        <taxon>Sternorrhyncha</taxon>
        <taxon>Aphidomorpha</taxon>
        <taxon>Aphidoidea</taxon>
        <taxon>Aphididae</taxon>
        <taxon>Aphidini</taxon>
        <taxon>Schizaphis</taxon>
    </lineage>
</organism>
<evidence type="ECO:0000259" key="1">
    <source>
        <dbReference type="Pfam" id="PF21787"/>
    </source>
</evidence>
<dbReference type="Pfam" id="PF21787">
    <property type="entry name" value="TNP-like_RNaseH_N"/>
    <property type="match status" value="1"/>
</dbReference>
<dbReference type="EMBL" id="GGMR01001620">
    <property type="protein sequence ID" value="MBY14239.1"/>
    <property type="molecule type" value="Transcribed_RNA"/>
</dbReference>
<dbReference type="InterPro" id="IPR048365">
    <property type="entry name" value="TNP-like_RNaseH_N"/>
</dbReference>
<feature type="domain" description="Transposable element P transposase-like RNase H" evidence="1">
    <location>
        <begin position="1"/>
        <end position="63"/>
    </location>
</feature>
<evidence type="ECO:0000313" key="2">
    <source>
        <dbReference type="EMBL" id="MBY14239.1"/>
    </source>
</evidence>
<proteinExistence type="predicted"/>
<name>A0A2S2NAR7_SCHGA</name>
<sequence>MIRGIQKKYKQPIAYSFCQGATKQDELVHQLKEVIRNVHDTGLRVLATISDQGTANVAAINILKRDTRAYQLKNNIACTDEFYEVEVDNLHRLKLVHIFDVPHLIKCIRNNLVTKDLIFCTNGVQKRAKLSHILELYNEDCKIPDCKMLPRLSDNHVIPDKIFKMKVKCAAAALQHKSSPREFHLQ</sequence>
<dbReference type="AlphaFoldDB" id="A0A2S2NAR7"/>
<reference evidence="2" key="1">
    <citation type="submission" date="2018-04" db="EMBL/GenBank/DDBJ databases">
        <title>Transcriptome of Schizaphis graminum biotype I.</title>
        <authorList>
            <person name="Scully E.D."/>
            <person name="Geib S.M."/>
            <person name="Palmer N.A."/>
            <person name="Koch K."/>
            <person name="Bradshaw J."/>
            <person name="Heng-Moss T."/>
            <person name="Sarath G."/>
        </authorList>
    </citation>
    <scope>NUCLEOTIDE SEQUENCE</scope>
</reference>